<keyword evidence="7" id="KW-1278">Translocase</keyword>
<keyword evidence="6" id="KW-0653">Protein transport</keyword>
<keyword evidence="2" id="KW-0813">Transport</keyword>
<keyword evidence="11" id="KW-1185">Reference proteome</keyword>
<comment type="catalytic activity">
    <reaction evidence="8">
        <text>ATP + H2O + cellular proteinSide 1 = ADP + phosphate + cellular proteinSide 2.</text>
        <dbReference type="EC" id="7.4.2.8"/>
    </reaction>
</comment>
<dbReference type="InterPro" id="IPR050053">
    <property type="entry name" value="ATPase_alpha/beta_chains"/>
</dbReference>
<dbReference type="InterPro" id="IPR027417">
    <property type="entry name" value="P-loop_NTPase"/>
</dbReference>
<gene>
    <name evidence="10" type="ORF">OVY01_21645</name>
</gene>
<evidence type="ECO:0000256" key="5">
    <source>
        <dbReference type="ARBA" id="ARBA00022840"/>
    </source>
</evidence>
<keyword evidence="5" id="KW-0067">ATP-binding</keyword>
<dbReference type="InterPro" id="IPR020003">
    <property type="entry name" value="ATPase_a/bsu_AS"/>
</dbReference>
<dbReference type="Pfam" id="PF18269">
    <property type="entry name" value="T3SS_ATPase_C"/>
    <property type="match status" value="1"/>
</dbReference>
<evidence type="ECO:0000256" key="4">
    <source>
        <dbReference type="ARBA" id="ARBA00022741"/>
    </source>
</evidence>
<dbReference type="CDD" id="cd01136">
    <property type="entry name" value="ATPase_flagellum-secretory_path_III"/>
    <property type="match status" value="1"/>
</dbReference>
<proteinExistence type="predicted"/>
<feature type="domain" description="AAA+ ATPase" evidence="9">
    <location>
        <begin position="163"/>
        <end position="344"/>
    </location>
</feature>
<dbReference type="PROSITE" id="PS00152">
    <property type="entry name" value="ATPASE_ALPHA_BETA"/>
    <property type="match status" value="1"/>
</dbReference>
<sequence length="449" mass="47617">MPVTDAWVAELAHTLGAPRMPRLSGRVASVVGGALRASLPGAAIGDLCEVRSPDGGRCGRAEVVAIDGQGATLLPYGELAGLTRGHEVVRIASGAQVEVGDHLLGGVVDGAGQWLNAPAQRTVPQAARAPLMRSAPDPLTRHPVARAMGSGVRAIDGLLTLGEGQRVGIFAAAGMGKTSLLGMLLRGAAADVCVIGLIGERGREVGEFLEFELSERARARTTVVVATAERPAVERRRAAYLATALAEYHRARGRSVLLIMDSLTRFARAAREIGLAAGEPPTRRGYPPSVFSALPRLLERAGNDDRGSITAIYTVLVEGDDLNEPVADEARSLLDGHIVLSAKLANAGQYPAIDVLRSVSRVMHRVTEPPHRADAARLRALLAKHQDIELLVSLGEYRRGHDALGDEALDRIAAIRAYLAQPLDAVTEMAQAHRELAALWQHPQHPPQS</sequence>
<evidence type="ECO:0000256" key="8">
    <source>
        <dbReference type="ARBA" id="ARBA00034006"/>
    </source>
</evidence>
<keyword evidence="3" id="KW-0963">Cytoplasm</keyword>
<dbReference type="EMBL" id="JAPMXC010000012">
    <property type="protein sequence ID" value="MCY0389750.1"/>
    <property type="molecule type" value="Genomic_DNA"/>
</dbReference>
<accession>A0ABT3ZV28</accession>
<dbReference type="InterPro" id="IPR040627">
    <property type="entry name" value="T3SS_ATPase_C"/>
</dbReference>
<evidence type="ECO:0000256" key="6">
    <source>
        <dbReference type="ARBA" id="ARBA00022927"/>
    </source>
</evidence>
<evidence type="ECO:0000313" key="10">
    <source>
        <dbReference type="EMBL" id="MCY0389750.1"/>
    </source>
</evidence>
<dbReference type="PANTHER" id="PTHR15184">
    <property type="entry name" value="ATP SYNTHASE"/>
    <property type="match status" value="1"/>
</dbReference>
<evidence type="ECO:0000256" key="7">
    <source>
        <dbReference type="ARBA" id="ARBA00022967"/>
    </source>
</evidence>
<evidence type="ECO:0000313" key="11">
    <source>
        <dbReference type="Proteomes" id="UP001082899"/>
    </source>
</evidence>
<dbReference type="InterPro" id="IPR005714">
    <property type="entry name" value="ATPase_T3SS_FliI/YscN"/>
</dbReference>
<keyword evidence="4" id="KW-0547">Nucleotide-binding</keyword>
<evidence type="ECO:0000259" key="9">
    <source>
        <dbReference type="SMART" id="SM00382"/>
    </source>
</evidence>
<comment type="subcellular location">
    <subcellularLocation>
        <location evidence="1">Cytoplasm</location>
    </subcellularLocation>
</comment>
<evidence type="ECO:0000256" key="2">
    <source>
        <dbReference type="ARBA" id="ARBA00022448"/>
    </source>
</evidence>
<dbReference type="SMART" id="SM00382">
    <property type="entry name" value="AAA"/>
    <property type="match status" value="1"/>
</dbReference>
<dbReference type="SUPFAM" id="SSF52540">
    <property type="entry name" value="P-loop containing nucleoside triphosphate hydrolases"/>
    <property type="match status" value="1"/>
</dbReference>
<comment type="caution">
    <text evidence="10">The sequence shown here is derived from an EMBL/GenBank/DDBJ whole genome shotgun (WGS) entry which is preliminary data.</text>
</comment>
<protein>
    <submittedName>
        <fullName evidence="10">FliI/YscN family ATPase</fullName>
    </submittedName>
</protein>
<dbReference type="RefSeq" id="WP_267849679.1">
    <property type="nucleotide sequence ID" value="NZ_JAPMXC010000012.1"/>
</dbReference>
<dbReference type="NCBIfam" id="TIGR01026">
    <property type="entry name" value="fliI_yscN"/>
    <property type="match status" value="1"/>
</dbReference>
<dbReference type="Pfam" id="PF00006">
    <property type="entry name" value="ATP-synt_ab"/>
    <property type="match status" value="1"/>
</dbReference>
<dbReference type="InterPro" id="IPR000194">
    <property type="entry name" value="ATPase_F1/V1/A1_a/bsu_nucl-bd"/>
</dbReference>
<dbReference type="PANTHER" id="PTHR15184:SF9">
    <property type="entry name" value="SPI-1 TYPE 3 SECRETION SYSTEM ATPASE"/>
    <property type="match status" value="1"/>
</dbReference>
<name>A0ABT3ZV28_9BURK</name>
<reference evidence="10" key="1">
    <citation type="submission" date="2022-11" db="EMBL/GenBank/DDBJ databases">
        <title>Robbsia betulipollinis sp. nov., isolated from pollen of birch (Betula pendula).</title>
        <authorList>
            <person name="Shi H."/>
            <person name="Ambika Manirajan B."/>
            <person name="Ratering S."/>
            <person name="Geissler-Plaum R."/>
            <person name="Schnell S."/>
        </authorList>
    </citation>
    <scope>NUCLEOTIDE SEQUENCE</scope>
    <source>
        <strain evidence="10">Bb-Pol-6</strain>
    </source>
</reference>
<evidence type="ECO:0000256" key="3">
    <source>
        <dbReference type="ARBA" id="ARBA00022490"/>
    </source>
</evidence>
<dbReference type="Gene3D" id="3.40.50.12240">
    <property type="match status" value="1"/>
</dbReference>
<dbReference type="Proteomes" id="UP001082899">
    <property type="component" value="Unassembled WGS sequence"/>
</dbReference>
<organism evidence="10 11">
    <name type="scientific">Robbsia betulipollinis</name>
    <dbReference type="NCBI Taxonomy" id="2981849"/>
    <lineage>
        <taxon>Bacteria</taxon>
        <taxon>Pseudomonadati</taxon>
        <taxon>Pseudomonadota</taxon>
        <taxon>Betaproteobacteria</taxon>
        <taxon>Burkholderiales</taxon>
        <taxon>Burkholderiaceae</taxon>
        <taxon>Robbsia</taxon>
    </lineage>
</organism>
<dbReference type="InterPro" id="IPR003593">
    <property type="entry name" value="AAA+_ATPase"/>
</dbReference>
<evidence type="ECO:0000256" key="1">
    <source>
        <dbReference type="ARBA" id="ARBA00004496"/>
    </source>
</evidence>